<evidence type="ECO:0000256" key="1">
    <source>
        <dbReference type="SAM" id="MobiDB-lite"/>
    </source>
</evidence>
<dbReference type="Proteomes" id="UP001144280">
    <property type="component" value="Unassembled WGS sequence"/>
</dbReference>
<comment type="caution">
    <text evidence="2">The sequence shown here is derived from an EMBL/GenBank/DDBJ whole genome shotgun (WGS) entry which is preliminary data.</text>
</comment>
<dbReference type="EMBL" id="BSDI01000007">
    <property type="protein sequence ID" value="GLH96784.1"/>
    <property type="molecule type" value="Genomic_DNA"/>
</dbReference>
<keyword evidence="3" id="KW-1185">Reference proteome</keyword>
<accession>A0ABQ5QRC3</accession>
<feature type="compositionally biased region" description="Basic and acidic residues" evidence="1">
    <location>
        <begin position="27"/>
        <end position="37"/>
    </location>
</feature>
<evidence type="ECO:0000313" key="2">
    <source>
        <dbReference type="EMBL" id="GLH96784.1"/>
    </source>
</evidence>
<name>A0ABQ5QRC3_9ACTN</name>
<sequence>MTAMDDERRVRETKKDGDQASPGSSKINERETADKAAMEPASTKAESGEGDSDKADAEDVGTLTGLMAAVTDESSRRSRNLEALAQEAAFRNLGALAGHQQVAHQYNYIYASPSLSGGERFEPVPPEVLAKVRQRFVRRPGHTVLWRKLVEKAALVIAGPAGYGKAWTALHLLDAMCEGGVRRVGRLADLVQVDDDSLHDQTGYLVEIVAAADAHAIDLESFVGRLRRRRSRVVVVTALDLPALSPGLASFAQELDAPPVAADVLKSQLFAEVGEEHYAAACDVVAKPAVGAVLADLAAERCGLDEVYRLAVRLRPAVLGEVDVETVCAADPSKERFTAWFRALPEAEDQTFAIALAVLNGLPFATVAEAGGLLHSHIQRARRPHKPPRVRAFARTTQDLLAAVRARVAEGREDTGYGEVSARVVLSDLNAYPRRLLQLLWEDYPGLHPILLAWLRELAMGNDARVRASAATAVGMVAALDFYRTYEQVLLGWAGSWRREDRQAAVSALRVPALRPDQAAVIWNLVEDWVDEERPLPLQLTAAAALGGSVGASDTRRALRILEKQADSVSYRLKQTICQAATDLFASSDPAQAYLVLDSVNRWATDRNIERIRTSLATFLQIALDREYTDPETGALWPRLLWRVRDVPAYRGVVAGLWRKAINRPNFDEAAMGVLHHWVCLAERYPHVREPLSVQVAAIPESERDLRSLRFNLRKWSSEPNASPATAHILLNALRAERMRDDAA</sequence>
<feature type="region of interest" description="Disordered" evidence="1">
    <location>
        <begin position="1"/>
        <end position="57"/>
    </location>
</feature>
<evidence type="ECO:0000313" key="3">
    <source>
        <dbReference type="Proteomes" id="UP001144280"/>
    </source>
</evidence>
<gene>
    <name evidence="2" type="ORF">Pa4123_20580</name>
</gene>
<feature type="compositionally biased region" description="Basic and acidic residues" evidence="1">
    <location>
        <begin position="1"/>
        <end position="18"/>
    </location>
</feature>
<reference evidence="2" key="1">
    <citation type="submission" date="2022-12" db="EMBL/GenBank/DDBJ databases">
        <title>New Phytohabitans aurantiacus sp. RD004123 nov., an actinomycete isolated from soil.</title>
        <authorList>
            <person name="Triningsih D.W."/>
            <person name="Harunari E."/>
            <person name="Igarashi Y."/>
        </authorList>
    </citation>
    <scope>NUCLEOTIDE SEQUENCE</scope>
    <source>
        <strain evidence="2">RD004123</strain>
    </source>
</reference>
<dbReference type="SUPFAM" id="SSF48371">
    <property type="entry name" value="ARM repeat"/>
    <property type="match status" value="1"/>
</dbReference>
<evidence type="ECO:0008006" key="4">
    <source>
        <dbReference type="Google" id="ProtNLM"/>
    </source>
</evidence>
<dbReference type="InterPro" id="IPR016024">
    <property type="entry name" value="ARM-type_fold"/>
</dbReference>
<protein>
    <recommendedName>
        <fullName evidence="4">NTPase</fullName>
    </recommendedName>
</protein>
<organism evidence="2 3">
    <name type="scientific">Phytohabitans aurantiacus</name>
    <dbReference type="NCBI Taxonomy" id="3016789"/>
    <lineage>
        <taxon>Bacteria</taxon>
        <taxon>Bacillati</taxon>
        <taxon>Actinomycetota</taxon>
        <taxon>Actinomycetes</taxon>
        <taxon>Micromonosporales</taxon>
        <taxon>Micromonosporaceae</taxon>
    </lineage>
</organism>
<proteinExistence type="predicted"/>